<accession>A0A916TCX0</accession>
<dbReference type="GO" id="GO:0003887">
    <property type="term" value="F:DNA-directed DNA polymerase activity"/>
    <property type="evidence" value="ECO:0007669"/>
    <property type="project" value="UniProtKB-KW"/>
</dbReference>
<dbReference type="AlphaFoldDB" id="A0A916TCX0"/>
<dbReference type="NCBIfam" id="TIGR01128">
    <property type="entry name" value="holA"/>
    <property type="match status" value="1"/>
</dbReference>
<dbReference type="Proteomes" id="UP000623067">
    <property type="component" value="Unassembled WGS sequence"/>
</dbReference>
<reference evidence="8" key="1">
    <citation type="journal article" date="2014" name="Int. J. Syst. Evol. Microbiol.">
        <title>Complete genome sequence of Corynebacterium casei LMG S-19264T (=DSM 44701T), isolated from a smear-ripened cheese.</title>
        <authorList>
            <consortium name="US DOE Joint Genome Institute (JGI-PGF)"/>
            <person name="Walter F."/>
            <person name="Albersmeier A."/>
            <person name="Kalinowski J."/>
            <person name="Ruckert C."/>
        </authorList>
    </citation>
    <scope>NUCLEOTIDE SEQUENCE</scope>
    <source>
        <strain evidence="8">CGMCC 1.15330</strain>
    </source>
</reference>
<dbReference type="SUPFAM" id="SSF48019">
    <property type="entry name" value="post-AAA+ oligomerization domain-like"/>
    <property type="match status" value="1"/>
</dbReference>
<comment type="similarity">
    <text evidence="6">Belongs to the DNA polymerase HolA subunit family.</text>
</comment>
<comment type="catalytic activity">
    <reaction evidence="7">
        <text>DNA(n) + a 2'-deoxyribonucleoside 5'-triphosphate = DNA(n+1) + diphosphate</text>
        <dbReference type="Rhea" id="RHEA:22508"/>
        <dbReference type="Rhea" id="RHEA-COMP:17339"/>
        <dbReference type="Rhea" id="RHEA-COMP:17340"/>
        <dbReference type="ChEBI" id="CHEBI:33019"/>
        <dbReference type="ChEBI" id="CHEBI:61560"/>
        <dbReference type="ChEBI" id="CHEBI:173112"/>
        <dbReference type="EC" id="2.7.7.7"/>
    </reaction>
</comment>
<dbReference type="GO" id="GO:0003677">
    <property type="term" value="F:DNA binding"/>
    <property type="evidence" value="ECO:0007669"/>
    <property type="project" value="InterPro"/>
</dbReference>
<dbReference type="PANTHER" id="PTHR34388">
    <property type="entry name" value="DNA POLYMERASE III SUBUNIT DELTA"/>
    <property type="match status" value="1"/>
</dbReference>
<dbReference type="InterPro" id="IPR005790">
    <property type="entry name" value="DNA_polIII_delta"/>
</dbReference>
<reference evidence="8" key="2">
    <citation type="submission" date="2020-09" db="EMBL/GenBank/DDBJ databases">
        <authorList>
            <person name="Sun Q."/>
            <person name="Zhou Y."/>
        </authorList>
    </citation>
    <scope>NUCLEOTIDE SEQUENCE</scope>
    <source>
        <strain evidence="8">CGMCC 1.15330</strain>
    </source>
</reference>
<proteinExistence type="inferred from homology"/>
<evidence type="ECO:0000313" key="8">
    <source>
        <dbReference type="EMBL" id="GGB38824.1"/>
    </source>
</evidence>
<keyword evidence="5" id="KW-0239">DNA-directed DNA polymerase</keyword>
<keyword evidence="9" id="KW-1185">Reference proteome</keyword>
<sequence>MKASANQIRQALAAPRPPVRLYLLHGPDEAGAAALAALVGQAMGDRAERVDLDGATLRSDPARLSDEAAALSLFGDPRWIRVSGAGEESLTALAALLEAEAVAHPVVALAPSVRTTAKIVKLATDSPLAMAYGCYAPTAQDAERLAATLAGEQGLRLAPGTAARLVAAAGGDRAVMAREIEKLALYCDAAPDRPRELDHDAIDAVGADLDEAEATRAVEALVEGQPDRLAAELARLGETGTSPIPWLRQIARRLVALAEMRAEIAAGDTPDAVMKRHRVFFREEAATARALRRWTPAMLADALARIRGAERAIMASGNAGPVLAEQATLALARALARRG</sequence>
<gene>
    <name evidence="8" type="primary">holA</name>
    <name evidence="8" type="ORF">GCM10011380_30330</name>
</gene>
<dbReference type="InterPro" id="IPR008921">
    <property type="entry name" value="DNA_pol3_clamp-load_cplx_C"/>
</dbReference>
<name>A0A916TCX0_9SPHN</name>
<evidence type="ECO:0000256" key="4">
    <source>
        <dbReference type="ARBA" id="ARBA00022705"/>
    </source>
</evidence>
<keyword evidence="3" id="KW-0548">Nucleotidyltransferase</keyword>
<comment type="caution">
    <text evidence="8">The sequence shown here is derived from an EMBL/GenBank/DDBJ whole genome shotgun (WGS) entry which is preliminary data.</text>
</comment>
<evidence type="ECO:0000256" key="5">
    <source>
        <dbReference type="ARBA" id="ARBA00022932"/>
    </source>
</evidence>
<dbReference type="RefSeq" id="WP_188659616.1">
    <property type="nucleotide sequence ID" value="NZ_BMIH01000004.1"/>
</dbReference>
<evidence type="ECO:0000256" key="6">
    <source>
        <dbReference type="ARBA" id="ARBA00034754"/>
    </source>
</evidence>
<dbReference type="Gene3D" id="1.20.272.10">
    <property type="match status" value="1"/>
</dbReference>
<protein>
    <recommendedName>
        <fullName evidence="1">DNA-directed DNA polymerase</fullName>
        <ecNumber evidence="1">2.7.7.7</ecNumber>
    </recommendedName>
</protein>
<keyword evidence="2" id="KW-0808">Transferase</keyword>
<dbReference type="SUPFAM" id="SSF52540">
    <property type="entry name" value="P-loop containing nucleoside triphosphate hydrolases"/>
    <property type="match status" value="1"/>
</dbReference>
<dbReference type="EMBL" id="BMIH01000004">
    <property type="protein sequence ID" value="GGB38824.1"/>
    <property type="molecule type" value="Genomic_DNA"/>
</dbReference>
<dbReference type="GO" id="GO:0006261">
    <property type="term" value="P:DNA-templated DNA replication"/>
    <property type="evidence" value="ECO:0007669"/>
    <property type="project" value="TreeGrafter"/>
</dbReference>
<evidence type="ECO:0000256" key="1">
    <source>
        <dbReference type="ARBA" id="ARBA00012417"/>
    </source>
</evidence>
<evidence type="ECO:0000256" key="3">
    <source>
        <dbReference type="ARBA" id="ARBA00022695"/>
    </source>
</evidence>
<dbReference type="Gene3D" id="1.10.8.60">
    <property type="match status" value="1"/>
</dbReference>
<evidence type="ECO:0000256" key="7">
    <source>
        <dbReference type="ARBA" id="ARBA00049244"/>
    </source>
</evidence>
<dbReference type="PANTHER" id="PTHR34388:SF1">
    <property type="entry name" value="DNA POLYMERASE III SUBUNIT DELTA"/>
    <property type="match status" value="1"/>
</dbReference>
<organism evidence="8 9">
    <name type="scientific">Sphingomonas metalli</name>
    <dbReference type="NCBI Taxonomy" id="1779358"/>
    <lineage>
        <taxon>Bacteria</taxon>
        <taxon>Pseudomonadati</taxon>
        <taxon>Pseudomonadota</taxon>
        <taxon>Alphaproteobacteria</taxon>
        <taxon>Sphingomonadales</taxon>
        <taxon>Sphingomonadaceae</taxon>
        <taxon>Sphingomonas</taxon>
    </lineage>
</organism>
<dbReference type="EC" id="2.7.7.7" evidence="1"/>
<evidence type="ECO:0000256" key="2">
    <source>
        <dbReference type="ARBA" id="ARBA00022679"/>
    </source>
</evidence>
<evidence type="ECO:0000313" key="9">
    <source>
        <dbReference type="Proteomes" id="UP000623067"/>
    </source>
</evidence>
<dbReference type="InterPro" id="IPR027417">
    <property type="entry name" value="P-loop_NTPase"/>
</dbReference>
<keyword evidence="4" id="KW-0235">DNA replication</keyword>
<dbReference type="GO" id="GO:0009360">
    <property type="term" value="C:DNA polymerase III complex"/>
    <property type="evidence" value="ECO:0007669"/>
    <property type="project" value="TreeGrafter"/>
</dbReference>